<feature type="region of interest" description="Disordered" evidence="1">
    <location>
        <begin position="18"/>
        <end position="39"/>
    </location>
</feature>
<evidence type="ECO:0000313" key="2">
    <source>
        <dbReference type="EMBL" id="GAG82339.1"/>
    </source>
</evidence>
<comment type="caution">
    <text evidence="2">The sequence shown here is derived from an EMBL/GenBank/DDBJ whole genome shotgun (WGS) entry which is preliminary data.</text>
</comment>
<evidence type="ECO:0000256" key="1">
    <source>
        <dbReference type="SAM" id="MobiDB-lite"/>
    </source>
</evidence>
<dbReference type="EMBL" id="BART01012546">
    <property type="protein sequence ID" value="GAG82339.1"/>
    <property type="molecule type" value="Genomic_DNA"/>
</dbReference>
<proteinExistence type="predicted"/>
<feature type="non-terminal residue" evidence="2">
    <location>
        <position position="1"/>
    </location>
</feature>
<name>X1AJD0_9ZZZZ</name>
<reference evidence="2" key="1">
    <citation type="journal article" date="2014" name="Front. Microbiol.">
        <title>High frequency of phylogenetically diverse reductive dehalogenase-homologous genes in deep subseafloor sedimentary metagenomes.</title>
        <authorList>
            <person name="Kawai M."/>
            <person name="Futagami T."/>
            <person name="Toyoda A."/>
            <person name="Takaki Y."/>
            <person name="Nishi S."/>
            <person name="Hori S."/>
            <person name="Arai W."/>
            <person name="Tsubouchi T."/>
            <person name="Morono Y."/>
            <person name="Uchiyama I."/>
            <person name="Ito T."/>
            <person name="Fujiyama A."/>
            <person name="Inagaki F."/>
            <person name="Takami H."/>
        </authorList>
    </citation>
    <scope>NUCLEOTIDE SEQUENCE</scope>
    <source>
        <strain evidence="2">Expedition CK06-06</strain>
    </source>
</reference>
<accession>X1AJD0</accession>
<gene>
    <name evidence="2" type="ORF">S01H4_26130</name>
</gene>
<sequence>PEAALADLQLMASLHKQQLGLSSLPPPGPQSDAQQPPLTAQHLELAKGQPDPRDARITKALLDAYKRDDGWHCPKCGQTFTKPTPFAQHLIDELNRDLYKLGYTTMGTFGCQTFTYQLPELKEVKYRSVAPYVSAHYEGLFILPTHPPSFDWEAIKSPGPPYLWAYHVHQPTGEAWGECFSWRAFTLLWRKISPDTFSITISLGSLHREDVLYLNTYGSPPIIWRITRDILGNYHTDPPQHTCRYRIAPWEILSYED</sequence>
<organism evidence="2">
    <name type="scientific">marine sediment metagenome</name>
    <dbReference type="NCBI Taxonomy" id="412755"/>
    <lineage>
        <taxon>unclassified sequences</taxon>
        <taxon>metagenomes</taxon>
        <taxon>ecological metagenomes</taxon>
    </lineage>
</organism>
<protein>
    <submittedName>
        <fullName evidence="2">Uncharacterized protein</fullName>
    </submittedName>
</protein>
<dbReference type="AlphaFoldDB" id="X1AJD0"/>